<dbReference type="PANTHER" id="PTHR12045:SF3">
    <property type="entry name" value="INACTIVE ALLANTOICASE-RELATED"/>
    <property type="match status" value="1"/>
</dbReference>
<dbReference type="AlphaFoldDB" id="A0A9D3YIS8"/>
<dbReference type="GO" id="GO:0000256">
    <property type="term" value="P:allantoin catabolic process"/>
    <property type="evidence" value="ECO:0007669"/>
    <property type="project" value="InterPro"/>
</dbReference>
<dbReference type="Proteomes" id="UP000828390">
    <property type="component" value="Unassembled WGS sequence"/>
</dbReference>
<comment type="caution">
    <text evidence="4">The sequence shown here is derived from an EMBL/GenBank/DDBJ whole genome shotgun (WGS) entry which is preliminary data.</text>
</comment>
<evidence type="ECO:0000313" key="5">
    <source>
        <dbReference type="Proteomes" id="UP000828390"/>
    </source>
</evidence>
<dbReference type="HAMAP" id="MF_00813">
    <property type="entry name" value="Allantoicase"/>
    <property type="match status" value="1"/>
</dbReference>
<proteinExistence type="inferred from homology"/>
<sequence length="388" mass="43763">MATQDQTATAHPAIPDFTEYNDLASSKNGGRLLFATDDWFAPAENLLKDEAPIFREGYYTNCGKWMDGWETRRKRCEGYNWCVIQLGISGRIHGIDVDTSFFTGNFAPRCSIQVACLPVSYKGRDPDRLGTAANAEDYYMVEKLKSEDWEYLAPVTALQPGYRTLCHNYLKCSSRKRYTHVRLNIYPDGGIARLRIYGEAMPDWSHISERTMIDLLSAVNGGVCLGYSRTSEGWPRNLILQGLGEGQTDGWKVIPLATRPSVVQFNRHGLLHDSGSEWCVFRLGHHGIVDTVEVDTNHFKGDYPDSCLVEACFIDDRDANLKTALRHTDWKTLLPVTKLKGHNQHCLDKNELESVGVVSHVRLTIYPDGGVSRFRIWGTKAQRPTAKL</sequence>
<gene>
    <name evidence="4" type="ORF">DPMN_074521</name>
</gene>
<feature type="domain" description="Allantoicase" evidence="3">
    <location>
        <begin position="29"/>
        <end position="200"/>
    </location>
</feature>
<dbReference type="NCBIfam" id="TIGR02961">
    <property type="entry name" value="allantoicase"/>
    <property type="match status" value="1"/>
</dbReference>
<feature type="domain" description="Allantoicase" evidence="3">
    <location>
        <begin position="221"/>
        <end position="380"/>
    </location>
</feature>
<dbReference type="PIRSF" id="PIRSF016516">
    <property type="entry name" value="Allantoicase"/>
    <property type="match status" value="1"/>
</dbReference>
<reference evidence="4" key="1">
    <citation type="journal article" date="2019" name="bioRxiv">
        <title>The Genome of the Zebra Mussel, Dreissena polymorpha: A Resource for Invasive Species Research.</title>
        <authorList>
            <person name="McCartney M.A."/>
            <person name="Auch B."/>
            <person name="Kono T."/>
            <person name="Mallez S."/>
            <person name="Zhang Y."/>
            <person name="Obille A."/>
            <person name="Becker A."/>
            <person name="Abrahante J.E."/>
            <person name="Garbe J."/>
            <person name="Badalamenti J.P."/>
            <person name="Herman A."/>
            <person name="Mangelson H."/>
            <person name="Liachko I."/>
            <person name="Sullivan S."/>
            <person name="Sone E.D."/>
            <person name="Koren S."/>
            <person name="Silverstein K.A.T."/>
            <person name="Beckman K.B."/>
            <person name="Gohl D.M."/>
        </authorList>
    </citation>
    <scope>NUCLEOTIDE SEQUENCE</scope>
    <source>
        <strain evidence="4">Duluth1</strain>
        <tissue evidence="4">Whole animal</tissue>
    </source>
</reference>
<reference evidence="4" key="2">
    <citation type="submission" date="2020-11" db="EMBL/GenBank/DDBJ databases">
        <authorList>
            <person name="McCartney M.A."/>
            <person name="Auch B."/>
            <person name="Kono T."/>
            <person name="Mallez S."/>
            <person name="Becker A."/>
            <person name="Gohl D.M."/>
            <person name="Silverstein K.A.T."/>
            <person name="Koren S."/>
            <person name="Bechman K.B."/>
            <person name="Herman A."/>
            <person name="Abrahante J.E."/>
            <person name="Garbe J."/>
        </authorList>
    </citation>
    <scope>NUCLEOTIDE SEQUENCE</scope>
    <source>
        <strain evidence="4">Duluth1</strain>
        <tissue evidence="4">Whole animal</tissue>
    </source>
</reference>
<dbReference type="Pfam" id="PF03561">
    <property type="entry name" value="Allantoicase"/>
    <property type="match status" value="2"/>
</dbReference>
<dbReference type="InterPro" id="IPR008979">
    <property type="entry name" value="Galactose-bd-like_sf"/>
</dbReference>
<dbReference type="GO" id="GO:0004037">
    <property type="term" value="F:allantoicase activity"/>
    <property type="evidence" value="ECO:0007669"/>
    <property type="project" value="InterPro"/>
</dbReference>
<evidence type="ECO:0000256" key="1">
    <source>
        <dbReference type="ARBA" id="ARBA00009242"/>
    </source>
</evidence>
<evidence type="ECO:0000259" key="3">
    <source>
        <dbReference type="Pfam" id="PF03561"/>
    </source>
</evidence>
<dbReference type="SUPFAM" id="SSF49785">
    <property type="entry name" value="Galactose-binding domain-like"/>
    <property type="match status" value="2"/>
</dbReference>
<comment type="similarity">
    <text evidence="1">Belongs to the allantoicase family.</text>
</comment>
<accession>A0A9D3YIS8</accession>
<dbReference type="PANTHER" id="PTHR12045">
    <property type="entry name" value="ALLANTOICASE"/>
    <property type="match status" value="1"/>
</dbReference>
<dbReference type="EMBL" id="JAIWYP010000015">
    <property type="protein sequence ID" value="KAH3699563.1"/>
    <property type="molecule type" value="Genomic_DNA"/>
</dbReference>
<dbReference type="InterPro" id="IPR015908">
    <property type="entry name" value="Allantoicase_dom"/>
</dbReference>
<organism evidence="4 5">
    <name type="scientific">Dreissena polymorpha</name>
    <name type="common">Zebra mussel</name>
    <name type="synonym">Mytilus polymorpha</name>
    <dbReference type="NCBI Taxonomy" id="45954"/>
    <lineage>
        <taxon>Eukaryota</taxon>
        <taxon>Metazoa</taxon>
        <taxon>Spiralia</taxon>
        <taxon>Lophotrochozoa</taxon>
        <taxon>Mollusca</taxon>
        <taxon>Bivalvia</taxon>
        <taxon>Autobranchia</taxon>
        <taxon>Heteroconchia</taxon>
        <taxon>Euheterodonta</taxon>
        <taxon>Imparidentia</taxon>
        <taxon>Neoheterodontei</taxon>
        <taxon>Myida</taxon>
        <taxon>Dreissenoidea</taxon>
        <taxon>Dreissenidae</taxon>
        <taxon>Dreissena</taxon>
    </lineage>
</organism>
<name>A0A9D3YIS8_DREPO</name>
<dbReference type="InterPro" id="IPR005164">
    <property type="entry name" value="Allantoicase"/>
</dbReference>
<evidence type="ECO:0000313" key="4">
    <source>
        <dbReference type="EMBL" id="KAH3699563.1"/>
    </source>
</evidence>
<keyword evidence="5" id="KW-1185">Reference proteome</keyword>
<dbReference type="Gene3D" id="2.60.120.260">
    <property type="entry name" value="Galactose-binding domain-like"/>
    <property type="match status" value="2"/>
</dbReference>
<evidence type="ECO:0000256" key="2">
    <source>
        <dbReference type="ARBA" id="ARBA00031078"/>
    </source>
</evidence>
<protein>
    <recommendedName>
        <fullName evidence="2">Allantoate amidinohydrolase</fullName>
    </recommendedName>
</protein>
<dbReference type="OrthoDB" id="10266039at2759"/>